<evidence type="ECO:0000256" key="3">
    <source>
        <dbReference type="ARBA" id="ARBA00023125"/>
    </source>
</evidence>
<dbReference type="PROSITE" id="PS51937">
    <property type="entry name" value="HNF_P1"/>
    <property type="match status" value="1"/>
</dbReference>
<dbReference type="InterPro" id="IPR006899">
    <property type="entry name" value="HNF-1_N"/>
</dbReference>
<dbReference type="SUPFAM" id="SSF47413">
    <property type="entry name" value="lambda repressor-like DNA-binding domains"/>
    <property type="match status" value="1"/>
</dbReference>
<dbReference type="STRING" id="70415.A0A5S6R133"/>
<accession>A0A5S6R133</accession>
<evidence type="ECO:0000256" key="5">
    <source>
        <dbReference type="ARBA" id="ARBA00023163"/>
    </source>
</evidence>
<dbReference type="InterPro" id="IPR009057">
    <property type="entry name" value="Homeodomain-like_sf"/>
</dbReference>
<evidence type="ECO:0000259" key="10">
    <source>
        <dbReference type="PROSITE" id="PS50071"/>
    </source>
</evidence>
<dbReference type="GO" id="GO:0045893">
    <property type="term" value="P:positive regulation of DNA-templated transcription"/>
    <property type="evidence" value="ECO:0007669"/>
    <property type="project" value="InterPro"/>
</dbReference>
<evidence type="ECO:0000256" key="4">
    <source>
        <dbReference type="ARBA" id="ARBA00023155"/>
    </source>
</evidence>
<dbReference type="PROSITE" id="PS50071">
    <property type="entry name" value="HOMEOBOX_2"/>
    <property type="match status" value="1"/>
</dbReference>
<feature type="domain" description="POU-specific atypical" evidence="11">
    <location>
        <begin position="144"/>
        <end position="240"/>
    </location>
</feature>
<evidence type="ECO:0000313" key="14">
    <source>
        <dbReference type="WBParaSite" id="TMUE_3000013195.1"/>
    </source>
</evidence>
<evidence type="ECO:0000256" key="1">
    <source>
        <dbReference type="ARBA" id="ARBA00004123"/>
    </source>
</evidence>
<dbReference type="InterPro" id="IPR044866">
    <property type="entry name" value="HNF_P1"/>
</dbReference>
<reference evidence="14" key="1">
    <citation type="submission" date="2019-12" db="UniProtKB">
        <authorList>
            <consortium name="WormBaseParasite"/>
        </authorList>
    </citation>
    <scope>IDENTIFICATION</scope>
</reference>
<comment type="subcellular location">
    <subcellularLocation>
        <location evidence="1 7 8">Nucleus</location>
    </subcellularLocation>
</comment>
<dbReference type="Gene3D" id="1.10.10.60">
    <property type="entry name" value="Homeodomain-like"/>
    <property type="match status" value="1"/>
</dbReference>
<dbReference type="CDD" id="cd00086">
    <property type="entry name" value="homeodomain"/>
    <property type="match status" value="1"/>
</dbReference>
<dbReference type="WBParaSite" id="TMUE_3000013195.1">
    <property type="protein sequence ID" value="TMUE_3000013195.1"/>
    <property type="gene ID" value="WBGene00284988"/>
</dbReference>
<dbReference type="PROSITE" id="PS51936">
    <property type="entry name" value="POU_4"/>
    <property type="match status" value="1"/>
</dbReference>
<keyword evidence="2" id="KW-0805">Transcription regulation</keyword>
<feature type="DNA-binding region" description="Homeobox" evidence="7">
    <location>
        <begin position="255"/>
        <end position="310"/>
    </location>
</feature>
<keyword evidence="13" id="KW-1185">Reference proteome</keyword>
<evidence type="ECO:0000256" key="9">
    <source>
        <dbReference type="SAM" id="MobiDB-lite"/>
    </source>
</evidence>
<dbReference type="InterPro" id="IPR044869">
    <property type="entry name" value="HNF-1_POU"/>
</dbReference>
<proteinExistence type="predicted"/>
<keyword evidence="6 7" id="KW-0539">Nucleus</keyword>
<protein>
    <submittedName>
        <fullName evidence="14">Homeobox domain-containing protein</fullName>
    </submittedName>
</protein>
<keyword evidence="3 7" id="KW-0238">DNA-binding</keyword>
<evidence type="ECO:0000256" key="8">
    <source>
        <dbReference type="RuleBase" id="RU000682"/>
    </source>
</evidence>
<dbReference type="SMART" id="SM00389">
    <property type="entry name" value="HOX"/>
    <property type="match status" value="1"/>
</dbReference>
<evidence type="ECO:0000259" key="11">
    <source>
        <dbReference type="PROSITE" id="PS51936"/>
    </source>
</evidence>
<dbReference type="Pfam" id="PF00046">
    <property type="entry name" value="Homeodomain"/>
    <property type="match status" value="1"/>
</dbReference>
<evidence type="ECO:0000259" key="12">
    <source>
        <dbReference type="PROSITE" id="PS51937"/>
    </source>
</evidence>
<dbReference type="SUPFAM" id="SSF46689">
    <property type="entry name" value="Homeodomain-like"/>
    <property type="match status" value="1"/>
</dbReference>
<feature type="domain" description="HNF-p1" evidence="12">
    <location>
        <begin position="2"/>
        <end position="33"/>
    </location>
</feature>
<keyword evidence="5" id="KW-0804">Transcription</keyword>
<dbReference type="Gene3D" id="1.10.260.40">
    <property type="entry name" value="lambda repressor-like DNA-binding domains"/>
    <property type="match status" value="1"/>
</dbReference>
<evidence type="ECO:0000256" key="6">
    <source>
        <dbReference type="ARBA" id="ARBA00023242"/>
    </source>
</evidence>
<dbReference type="AlphaFoldDB" id="A0A5S6R133"/>
<dbReference type="InterPro" id="IPR040363">
    <property type="entry name" value="HMBOX1"/>
</dbReference>
<evidence type="ECO:0000256" key="7">
    <source>
        <dbReference type="PROSITE-ProRule" id="PRU00108"/>
    </source>
</evidence>
<feature type="compositionally biased region" description="Low complexity" evidence="9">
    <location>
        <begin position="77"/>
        <end position="92"/>
    </location>
</feature>
<dbReference type="PANTHER" id="PTHR14618:SF0">
    <property type="entry name" value="HOMEOBOX-CONTAINING PROTEIN 1"/>
    <property type="match status" value="1"/>
</dbReference>
<dbReference type="InterPro" id="IPR010982">
    <property type="entry name" value="Lambda_DNA-bd_dom_sf"/>
</dbReference>
<dbReference type="PANTHER" id="PTHR14618">
    <property type="entry name" value="HOMEODOX-CONTAINING PROTEIN 1 HMBOX1"/>
    <property type="match status" value="1"/>
</dbReference>
<name>A0A5S6R133_TRIMR</name>
<dbReference type="Proteomes" id="UP000046395">
    <property type="component" value="Unassembled WGS sequence"/>
</dbReference>
<dbReference type="InterPro" id="IPR001356">
    <property type="entry name" value="HD"/>
</dbReference>
<keyword evidence="4 7" id="KW-0371">Homeobox</keyword>
<sequence>MTAPLYTVEQVELVRRLRQTGISLAAVAEIYGALDRLEDELHVEFPLSLSNFPQPFDYLVPRNGKEGEAFPLVFQPTDSRTNSSTSASSADSIVPTDQNGTMCPMTYMQSAIFDKLRTKNGSAPDMVANEGRAVAMDLSIRQERKQPCPVQLQTAEQQEELEQLKKKDEEEIIKEIREFVSRNQLRQQSIAYMTGISQPYVSKFLNGVAKELSERVRNLMFTWYVVFKNNPEIISEFPTNSYIKSRTMQSKERLQRRERFSFKQQHINILEQYFKEEPYPNVYMRKEIATACNHELQRYQDDVAYTLQRHESLGLTTLLQVKSIVVRNCFITVAVATLAFF</sequence>
<dbReference type="Pfam" id="PF04814">
    <property type="entry name" value="HNF-1_N"/>
    <property type="match status" value="1"/>
</dbReference>
<feature type="domain" description="Homeobox" evidence="10">
    <location>
        <begin position="253"/>
        <end position="309"/>
    </location>
</feature>
<dbReference type="GO" id="GO:0003691">
    <property type="term" value="F:double-stranded telomeric DNA binding"/>
    <property type="evidence" value="ECO:0007669"/>
    <property type="project" value="InterPro"/>
</dbReference>
<organism evidence="13 14">
    <name type="scientific">Trichuris muris</name>
    <name type="common">Mouse whipworm</name>
    <dbReference type="NCBI Taxonomy" id="70415"/>
    <lineage>
        <taxon>Eukaryota</taxon>
        <taxon>Metazoa</taxon>
        <taxon>Ecdysozoa</taxon>
        <taxon>Nematoda</taxon>
        <taxon>Enoplea</taxon>
        <taxon>Dorylaimia</taxon>
        <taxon>Trichinellida</taxon>
        <taxon>Trichuridae</taxon>
        <taxon>Trichuris</taxon>
    </lineage>
</organism>
<evidence type="ECO:0000256" key="2">
    <source>
        <dbReference type="ARBA" id="ARBA00023015"/>
    </source>
</evidence>
<feature type="region of interest" description="Disordered" evidence="9">
    <location>
        <begin position="75"/>
        <end position="97"/>
    </location>
</feature>
<evidence type="ECO:0000313" key="13">
    <source>
        <dbReference type="Proteomes" id="UP000046395"/>
    </source>
</evidence>
<dbReference type="GO" id="GO:0005634">
    <property type="term" value="C:nucleus"/>
    <property type="evidence" value="ECO:0007669"/>
    <property type="project" value="UniProtKB-SubCell"/>
</dbReference>